<dbReference type="SUPFAM" id="SSF48452">
    <property type="entry name" value="TPR-like"/>
    <property type="match status" value="1"/>
</dbReference>
<dbReference type="Proteomes" id="UP000199749">
    <property type="component" value="Chromosome"/>
</dbReference>
<evidence type="ECO:0000313" key="3">
    <source>
        <dbReference type="Proteomes" id="UP000199749"/>
    </source>
</evidence>
<keyword evidence="1" id="KW-0802">TPR repeat</keyword>
<dbReference type="GO" id="GO:0051301">
    <property type="term" value="P:cell division"/>
    <property type="evidence" value="ECO:0007669"/>
    <property type="project" value="TreeGrafter"/>
</dbReference>
<evidence type="ECO:0000313" key="2">
    <source>
        <dbReference type="EMBL" id="ASN59350.1"/>
    </source>
</evidence>
<dbReference type="InterPro" id="IPR011990">
    <property type="entry name" value="TPR-like_helical_dom_sf"/>
</dbReference>
<organism evidence="2 3">
    <name type="scientific">Latilactobacillus curvatus</name>
    <name type="common">Lactobacillus curvatus</name>
    <dbReference type="NCBI Taxonomy" id="28038"/>
    <lineage>
        <taxon>Bacteria</taxon>
        <taxon>Bacillati</taxon>
        <taxon>Bacillota</taxon>
        <taxon>Bacilli</taxon>
        <taxon>Lactobacillales</taxon>
        <taxon>Lactobacillaceae</taxon>
        <taxon>Latilactobacillus</taxon>
    </lineage>
</organism>
<sequence length="871" mass="101779">MSITFNEVSKATEGSERDSKLKILDEQLKKNPDDEELIFTKAYFEKNDSVAIKLYEKLVNGNYRKPSVLNNLGVLYEECDISDGIVQYTESLELEYSETVWSNLLKTENVNSDALSKIINQHYDDNEENILKVIRDNVDQVGLKMLVKIKEYFEKNESDKDRMQEINLNLDRLIILLDPDNPEILFEIGYNSSDSEEVIDVYEKYLKIYPNNAAALNNIGVEKNGIDALVYYSKALEIQYKDLYFENLKRALNRIEKSDLVEKELLDICSEIINRKSKKQIYNKVLEFNSDNLEALRGLVATETSRELKLTYLERLLDLGVMEFDVYFNIGIFSEDEEEKYKSLKKAAEMRPHNVQVYYELAKITEVDKQIKYYKKILSINDYEIEATEKLANLVTDKEEKKIYYRKAMKLNPRNAINFNNYGVLLKTVESRRKYFELAYKKDNGENAVVMTNLAQVVPLEKRWKLLEEAVSLEEDIPGVTFDMLGSIYVNNKEFDKALVIYSKQIEMYPDAVNKIDQKVATLFLSEYRLMNNSAKYRVWCEKILKKVESKTFYELSVKEALDFSAQSYNETQSDELYSDLIFLYLESWEFMESRVVKEDIPLLAHYTSKDSFDKIKLKDSKFRISNTEYMNDPQEGNMLIDFILEKGRTELLENITGNFMGSINSLRPSSTFVASLTKEIDSLPLWSMYGEDGKGVCCVINKDSFRNGEEHLFSKLKENNVEDGLNFLYEVVYIDENGKTSDRKTSEFLENIVKILKRIDINLNDNGSEQLCRKVADFISEILERVRFLFKNVTYSYEKEYRILKFMDIGDQSNNKLIHCENNYVYIELDGIKYSKAILGSKVAHPRMELPSIFYEEKFEEVRVSNIKYQ</sequence>
<evidence type="ECO:0008006" key="4">
    <source>
        <dbReference type="Google" id="ProtNLM"/>
    </source>
</evidence>
<proteinExistence type="predicted"/>
<dbReference type="PANTHER" id="PTHR12558">
    <property type="entry name" value="CELL DIVISION CYCLE 16,23,27"/>
    <property type="match status" value="1"/>
</dbReference>
<gene>
    <name evidence="2" type="ORF">CG419_01345</name>
</gene>
<dbReference type="PROSITE" id="PS50005">
    <property type="entry name" value="TPR"/>
    <property type="match status" value="1"/>
</dbReference>
<dbReference type="Pfam" id="PF11185">
    <property type="entry name" value="DUF2971"/>
    <property type="match status" value="1"/>
</dbReference>
<protein>
    <recommendedName>
        <fullName evidence="4">DUF2971 domain-containing protein</fullName>
    </recommendedName>
</protein>
<evidence type="ECO:0000256" key="1">
    <source>
        <dbReference type="PROSITE-ProRule" id="PRU00339"/>
    </source>
</evidence>
<dbReference type="RefSeq" id="WP_089556247.1">
    <property type="nucleotide sequence ID" value="NZ_CP022474.1"/>
</dbReference>
<reference evidence="2 3" key="1">
    <citation type="submission" date="2017-07" db="EMBL/GenBank/DDBJ databases">
        <title>Lactobacillus curvatus MRS6 whole genome.</title>
        <authorList>
            <person name="Jans C."/>
            <person name="Lagler S."/>
            <person name="Lacroix C."/>
            <person name="Meile L."/>
            <person name="Stevens M.J.A."/>
        </authorList>
    </citation>
    <scope>NUCLEOTIDE SEQUENCE [LARGE SCALE GENOMIC DNA]</scope>
    <source>
        <strain evidence="2 3">MRS6</strain>
    </source>
</reference>
<dbReference type="InterPro" id="IPR021352">
    <property type="entry name" value="DUF2971"/>
</dbReference>
<dbReference type="Gene3D" id="1.25.40.10">
    <property type="entry name" value="Tetratricopeptide repeat domain"/>
    <property type="match status" value="3"/>
</dbReference>
<name>A0AAC9UN79_LATCU</name>
<dbReference type="InterPro" id="IPR019734">
    <property type="entry name" value="TPR_rpt"/>
</dbReference>
<dbReference type="PANTHER" id="PTHR12558:SF13">
    <property type="entry name" value="CELL DIVISION CYCLE PROTEIN 27 HOMOLOG"/>
    <property type="match status" value="1"/>
</dbReference>
<dbReference type="EMBL" id="CP022474">
    <property type="protein sequence ID" value="ASN59350.1"/>
    <property type="molecule type" value="Genomic_DNA"/>
</dbReference>
<feature type="repeat" description="TPR" evidence="1">
    <location>
        <begin position="479"/>
        <end position="512"/>
    </location>
</feature>
<accession>A0AAC9UN79</accession>
<dbReference type="AlphaFoldDB" id="A0AAC9UN79"/>